<feature type="coiled-coil region" evidence="1">
    <location>
        <begin position="91"/>
        <end position="204"/>
    </location>
</feature>
<dbReference type="EMBL" id="JASPKZ010000800">
    <property type="protein sequence ID" value="KAJ9599565.1"/>
    <property type="molecule type" value="Genomic_DNA"/>
</dbReference>
<sequence>MQHNVVSHTEVDACRNLLCLLHEKVEVLKDLLLNKIQDLNEAQCDNENLQNELEILKRRCSELKIIEINEKKCKNQIEKWKYKVADMNTCSQALKERNEVLEKVMETLSETLEEYKQHIDKSDERAVAFQEEMHICKCAFQCMQKKFAVLQNLLREKCDSLNKVNEELKAEKQKNNDDTLKKRILELENEVHMLKKLLNDYKKQIQNSEDCISTSCKEMDVCKSTLDSIEDKVTILQKLLKDKCEDVRKAEVQSIDWSKDQIENITLMADKADKYIGLVQIEADTCRSILNSLQDKVSSLKNLLRESCEDLTKALNEKEALQKELDNLKEEHKNLLSATTEDRYIKEELETKTELVENLQSNLNESNAQLIDALQQLKQKQTLKQNIKTQVCKLKERLQDCESQQSVIDRLQNEVTCLKAEIRHLTKLQEKTNSE</sequence>
<keyword evidence="3" id="KW-1185">Reference proteome</keyword>
<dbReference type="AlphaFoldDB" id="A0AAD8AIW8"/>
<evidence type="ECO:0000313" key="3">
    <source>
        <dbReference type="Proteomes" id="UP001233999"/>
    </source>
</evidence>
<reference evidence="2" key="2">
    <citation type="submission" date="2023-05" db="EMBL/GenBank/DDBJ databases">
        <authorList>
            <person name="Fouks B."/>
        </authorList>
    </citation>
    <scope>NUCLEOTIDE SEQUENCE</scope>
    <source>
        <strain evidence="2">Stay&amp;Tobe</strain>
        <tissue evidence="2">Testes</tissue>
    </source>
</reference>
<gene>
    <name evidence="2" type="ORF">L9F63_009963</name>
</gene>
<feature type="coiled-coil region" evidence="1">
    <location>
        <begin position="290"/>
        <end position="428"/>
    </location>
</feature>
<organism evidence="2 3">
    <name type="scientific">Diploptera punctata</name>
    <name type="common">Pacific beetle cockroach</name>
    <dbReference type="NCBI Taxonomy" id="6984"/>
    <lineage>
        <taxon>Eukaryota</taxon>
        <taxon>Metazoa</taxon>
        <taxon>Ecdysozoa</taxon>
        <taxon>Arthropoda</taxon>
        <taxon>Hexapoda</taxon>
        <taxon>Insecta</taxon>
        <taxon>Pterygota</taxon>
        <taxon>Neoptera</taxon>
        <taxon>Polyneoptera</taxon>
        <taxon>Dictyoptera</taxon>
        <taxon>Blattodea</taxon>
        <taxon>Blaberoidea</taxon>
        <taxon>Blaberidae</taxon>
        <taxon>Diplopterinae</taxon>
        <taxon>Diploptera</taxon>
    </lineage>
</organism>
<feature type="non-terminal residue" evidence="2">
    <location>
        <position position="435"/>
    </location>
</feature>
<reference evidence="2" key="1">
    <citation type="journal article" date="2023" name="IScience">
        <title>Live-bearing cockroach genome reveals convergent evolutionary mechanisms linked to viviparity in insects and beyond.</title>
        <authorList>
            <person name="Fouks B."/>
            <person name="Harrison M.C."/>
            <person name="Mikhailova A.A."/>
            <person name="Marchal E."/>
            <person name="English S."/>
            <person name="Carruthers M."/>
            <person name="Jennings E.C."/>
            <person name="Chiamaka E.L."/>
            <person name="Frigard R.A."/>
            <person name="Pippel M."/>
            <person name="Attardo G.M."/>
            <person name="Benoit J.B."/>
            <person name="Bornberg-Bauer E."/>
            <person name="Tobe S.S."/>
        </authorList>
    </citation>
    <scope>NUCLEOTIDE SEQUENCE</scope>
    <source>
        <strain evidence="2">Stay&amp;Tobe</strain>
    </source>
</reference>
<keyword evidence="1" id="KW-0175">Coiled coil</keyword>
<comment type="caution">
    <text evidence="2">The sequence shown here is derived from an EMBL/GenBank/DDBJ whole genome shotgun (WGS) entry which is preliminary data.</text>
</comment>
<evidence type="ECO:0000313" key="2">
    <source>
        <dbReference type="EMBL" id="KAJ9599565.1"/>
    </source>
</evidence>
<proteinExistence type="predicted"/>
<protein>
    <submittedName>
        <fullName evidence="2">Uncharacterized protein</fullName>
    </submittedName>
</protein>
<dbReference type="Proteomes" id="UP001233999">
    <property type="component" value="Unassembled WGS sequence"/>
</dbReference>
<accession>A0AAD8AIW8</accession>
<evidence type="ECO:0000256" key="1">
    <source>
        <dbReference type="SAM" id="Coils"/>
    </source>
</evidence>
<feature type="coiled-coil region" evidence="1">
    <location>
        <begin position="22"/>
        <end position="66"/>
    </location>
</feature>
<name>A0AAD8AIW8_DIPPU</name>